<dbReference type="RefSeq" id="WP_015759693.1">
    <property type="nucleotide sequence ID" value="NC_013216.1"/>
</dbReference>
<dbReference type="AlphaFoldDB" id="C8W056"/>
<accession>C8W056</accession>
<dbReference type="KEGG" id="dae:Dtox_4361"/>
<dbReference type="SMART" id="SM00470">
    <property type="entry name" value="ParB"/>
    <property type="match status" value="1"/>
</dbReference>
<dbReference type="FunFam" id="1.10.10.2830:FF:000001">
    <property type="entry name" value="Chromosome partitioning protein ParB"/>
    <property type="match status" value="1"/>
</dbReference>
<evidence type="ECO:0000256" key="2">
    <source>
        <dbReference type="ARBA" id="ARBA00006295"/>
    </source>
</evidence>
<dbReference type="eggNOG" id="COG1475">
    <property type="taxonomic scope" value="Bacteria"/>
</dbReference>
<name>C8W056_DESAS</name>
<dbReference type="InterPro" id="IPR057240">
    <property type="entry name" value="ParB_dimer_C"/>
</dbReference>
<keyword evidence="3" id="KW-0159">Chromosome partition</keyword>
<dbReference type="EMBL" id="CP001720">
    <property type="protein sequence ID" value="ACV65024.1"/>
    <property type="molecule type" value="Genomic_DNA"/>
</dbReference>
<dbReference type="GO" id="GO:0007059">
    <property type="term" value="P:chromosome segregation"/>
    <property type="evidence" value="ECO:0007669"/>
    <property type="project" value="UniProtKB-KW"/>
</dbReference>
<dbReference type="InterPro" id="IPR036086">
    <property type="entry name" value="ParB/Sulfiredoxin_sf"/>
</dbReference>
<evidence type="ECO:0000259" key="5">
    <source>
        <dbReference type="SMART" id="SM00470"/>
    </source>
</evidence>
<dbReference type="HOGENOM" id="CLU_023853_0_0_9"/>
<comment type="similarity">
    <text evidence="2">Belongs to the ParB family.</text>
</comment>
<keyword evidence="7" id="KW-1185">Reference proteome</keyword>
<dbReference type="Pfam" id="PF17762">
    <property type="entry name" value="HTH_ParB"/>
    <property type="match status" value="1"/>
</dbReference>
<dbReference type="GO" id="GO:0005694">
    <property type="term" value="C:chromosome"/>
    <property type="evidence" value="ECO:0007669"/>
    <property type="project" value="TreeGrafter"/>
</dbReference>
<protein>
    <submittedName>
        <fullName evidence="6">ParB-like partition protein</fullName>
    </submittedName>
</protein>
<dbReference type="PANTHER" id="PTHR33375">
    <property type="entry name" value="CHROMOSOME-PARTITIONING PROTEIN PARB-RELATED"/>
    <property type="match status" value="1"/>
</dbReference>
<organism evidence="6 7">
    <name type="scientific">Desulfofarcimen acetoxidans (strain ATCC 49208 / DSM 771 / KCTC 5769 / VKM B-1644 / 5575)</name>
    <name type="common">Desulfotomaculum acetoxidans</name>
    <dbReference type="NCBI Taxonomy" id="485916"/>
    <lineage>
        <taxon>Bacteria</taxon>
        <taxon>Bacillati</taxon>
        <taxon>Bacillota</taxon>
        <taxon>Clostridia</taxon>
        <taxon>Eubacteriales</taxon>
        <taxon>Peptococcaceae</taxon>
        <taxon>Desulfofarcimen</taxon>
    </lineage>
</organism>
<dbReference type="NCBIfam" id="TIGR00180">
    <property type="entry name" value="parB_part"/>
    <property type="match status" value="1"/>
</dbReference>
<dbReference type="Gene3D" id="1.10.10.2830">
    <property type="match status" value="1"/>
</dbReference>
<evidence type="ECO:0000256" key="3">
    <source>
        <dbReference type="ARBA" id="ARBA00022829"/>
    </source>
</evidence>
<dbReference type="InterPro" id="IPR004437">
    <property type="entry name" value="ParB/RepB/Spo0J"/>
</dbReference>
<evidence type="ECO:0000256" key="4">
    <source>
        <dbReference type="ARBA" id="ARBA00023125"/>
    </source>
</evidence>
<evidence type="ECO:0000256" key="1">
    <source>
        <dbReference type="ARBA" id="ARBA00004453"/>
    </source>
</evidence>
<keyword evidence="4" id="KW-0238">DNA-binding</keyword>
<dbReference type="SUPFAM" id="SSF110849">
    <property type="entry name" value="ParB/Sulfiredoxin"/>
    <property type="match status" value="1"/>
</dbReference>
<dbReference type="SUPFAM" id="SSF109709">
    <property type="entry name" value="KorB DNA-binding domain-like"/>
    <property type="match status" value="1"/>
</dbReference>
<dbReference type="Pfam" id="PF23552">
    <property type="entry name" value="ParB_C"/>
    <property type="match status" value="1"/>
</dbReference>
<comment type="subcellular location">
    <subcellularLocation>
        <location evidence="1">Cytoplasm</location>
        <location evidence="1">Nucleoid</location>
    </subcellularLocation>
</comment>
<sequence>MSKKRGLGKGLGALIGITNDDSESVLEQDERIEIDDEIKKNKQAVYQDIAIEKLIPNSSQPRIDFNIERLEELVQSIKEHGIVQPIVVRLTDQGVYEIIAGERRWRACKILGLNKIPAIIKNYNEIDMTVVSLIENIQREDLNSIEEANAYKKLMETFSLTQEDISLLISKSRSHIANILRLLSLPEEIKLLVTNRSITTGHAKALLALPDEETQKLVVEKIIANNLSVREVEKLIKDIISDNIKKQKEKPEKEKAYILMENNLNSYLKTMVNIRVNNQGSGKIEILYKNKNELDRIINLIGNIK</sequence>
<dbReference type="GO" id="GO:0009295">
    <property type="term" value="C:nucleoid"/>
    <property type="evidence" value="ECO:0007669"/>
    <property type="project" value="UniProtKB-SubCell"/>
</dbReference>
<dbReference type="Pfam" id="PF02195">
    <property type="entry name" value="ParB_N"/>
    <property type="match status" value="1"/>
</dbReference>
<dbReference type="OrthoDB" id="9802051at2"/>
<dbReference type="InterPro" id="IPR003115">
    <property type="entry name" value="ParB_N"/>
</dbReference>
<evidence type="ECO:0000313" key="6">
    <source>
        <dbReference type="EMBL" id="ACV65024.1"/>
    </source>
</evidence>
<dbReference type="CDD" id="cd16393">
    <property type="entry name" value="SPO0J_N"/>
    <property type="match status" value="1"/>
</dbReference>
<dbReference type="Proteomes" id="UP000002217">
    <property type="component" value="Chromosome"/>
</dbReference>
<dbReference type="GO" id="GO:0045881">
    <property type="term" value="P:positive regulation of sporulation resulting in formation of a cellular spore"/>
    <property type="evidence" value="ECO:0007669"/>
    <property type="project" value="TreeGrafter"/>
</dbReference>
<reference evidence="6 7" key="1">
    <citation type="journal article" date="2009" name="Stand. Genomic Sci.">
        <title>Complete genome sequence of Desulfotomaculum acetoxidans type strain (5575).</title>
        <authorList>
            <person name="Spring S."/>
            <person name="Lapidus A."/>
            <person name="Schroder M."/>
            <person name="Gleim D."/>
            <person name="Sims D."/>
            <person name="Meincke L."/>
            <person name="Glavina Del Rio T."/>
            <person name="Tice H."/>
            <person name="Copeland A."/>
            <person name="Cheng J.F."/>
            <person name="Lucas S."/>
            <person name="Chen F."/>
            <person name="Nolan M."/>
            <person name="Bruce D."/>
            <person name="Goodwin L."/>
            <person name="Pitluck S."/>
            <person name="Ivanova N."/>
            <person name="Mavromatis K."/>
            <person name="Mikhailova N."/>
            <person name="Pati A."/>
            <person name="Chen A."/>
            <person name="Palaniappan K."/>
            <person name="Land M."/>
            <person name="Hauser L."/>
            <person name="Chang Y.J."/>
            <person name="Jeffries C.D."/>
            <person name="Chain P."/>
            <person name="Saunders E."/>
            <person name="Brettin T."/>
            <person name="Detter J.C."/>
            <person name="Goker M."/>
            <person name="Bristow J."/>
            <person name="Eisen J.A."/>
            <person name="Markowitz V."/>
            <person name="Hugenholtz P."/>
            <person name="Kyrpides N.C."/>
            <person name="Klenk H.P."/>
            <person name="Han C."/>
        </authorList>
    </citation>
    <scope>NUCLEOTIDE SEQUENCE [LARGE SCALE GENOMIC DNA]</scope>
    <source>
        <strain evidence="7">ATCC 49208 / DSM 771 / VKM B-1644</strain>
    </source>
</reference>
<dbReference type="FunFam" id="3.90.1530.30:FF:000001">
    <property type="entry name" value="Chromosome partitioning protein ParB"/>
    <property type="match status" value="1"/>
</dbReference>
<dbReference type="GO" id="GO:0003677">
    <property type="term" value="F:DNA binding"/>
    <property type="evidence" value="ECO:0007669"/>
    <property type="project" value="UniProtKB-KW"/>
</dbReference>
<dbReference type="Gene3D" id="3.90.1530.30">
    <property type="match status" value="1"/>
</dbReference>
<proteinExistence type="inferred from homology"/>
<dbReference type="InterPro" id="IPR041468">
    <property type="entry name" value="HTH_ParB/Spo0J"/>
</dbReference>
<dbReference type="STRING" id="485916.Dtox_4361"/>
<dbReference type="PANTHER" id="PTHR33375:SF1">
    <property type="entry name" value="CHROMOSOME-PARTITIONING PROTEIN PARB-RELATED"/>
    <property type="match status" value="1"/>
</dbReference>
<feature type="domain" description="ParB-like N-terminal" evidence="5">
    <location>
        <begin position="47"/>
        <end position="137"/>
    </location>
</feature>
<gene>
    <name evidence="6" type="ordered locus">Dtox_4361</name>
</gene>
<dbReference type="InterPro" id="IPR050336">
    <property type="entry name" value="Chromosome_partition/occlusion"/>
</dbReference>
<evidence type="ECO:0000313" key="7">
    <source>
        <dbReference type="Proteomes" id="UP000002217"/>
    </source>
</evidence>